<dbReference type="AlphaFoldDB" id="A0A7V8NUW0"/>
<dbReference type="SMART" id="SM00331">
    <property type="entry name" value="PP2C_SIG"/>
    <property type="match status" value="1"/>
</dbReference>
<evidence type="ECO:0000313" key="3">
    <source>
        <dbReference type="Proteomes" id="UP000567293"/>
    </source>
</evidence>
<dbReference type="SMART" id="SM00332">
    <property type="entry name" value="PP2Cc"/>
    <property type="match status" value="1"/>
</dbReference>
<dbReference type="PANTHER" id="PTHR13832">
    <property type="entry name" value="PROTEIN PHOSPHATASE 2C"/>
    <property type="match status" value="1"/>
</dbReference>
<dbReference type="InterPro" id="IPR036457">
    <property type="entry name" value="PPM-type-like_dom_sf"/>
</dbReference>
<protein>
    <submittedName>
        <fullName evidence="2">Stp1/IreP family PP2C-type Ser/Thr phosphatase</fullName>
    </submittedName>
</protein>
<dbReference type="PROSITE" id="PS51746">
    <property type="entry name" value="PPM_2"/>
    <property type="match status" value="1"/>
</dbReference>
<gene>
    <name evidence="2" type="ORF">HRJ53_23065</name>
</gene>
<dbReference type="PANTHER" id="PTHR13832:SF827">
    <property type="entry name" value="PROTEIN PHOSPHATASE 1L"/>
    <property type="match status" value="1"/>
</dbReference>
<comment type="caution">
    <text evidence="2">The sequence shown here is derived from an EMBL/GenBank/DDBJ whole genome shotgun (WGS) entry which is preliminary data.</text>
</comment>
<dbReference type="Pfam" id="PF13672">
    <property type="entry name" value="PP2C_2"/>
    <property type="match status" value="1"/>
</dbReference>
<dbReference type="Gene3D" id="3.60.40.10">
    <property type="entry name" value="PPM-type phosphatase domain"/>
    <property type="match status" value="1"/>
</dbReference>
<proteinExistence type="predicted"/>
<dbReference type="InterPro" id="IPR001932">
    <property type="entry name" value="PPM-type_phosphatase-like_dom"/>
</dbReference>
<keyword evidence="3" id="KW-1185">Reference proteome</keyword>
<sequence length="279" mass="30092">MRIVCGGVTDVGRVRTNNEDCFRIVAPLNLYVLADGMGGEAHGEIASALAVETVVKHCLDAEANPAANVLGKVEPRWSAKTKRLSTALHLANKKICKSAQEHPEQLGMGATLTAAWIDRSKLSIAHVGDSRAYLLRGGSLLQLTRDHSLVAEQVRRGVLTAAEAEESEMQSVLLRALGAQPEIEVDAEEHMLFPRDVLLLCSDGLTRVVTEPEIAGVLQAETDPLRGAEELVAIANERGGPDNITMVIARMLKDSKGWFSWLRRGARKHLGNNGNAGGR</sequence>
<dbReference type="EMBL" id="JACDQQ010002232">
    <property type="protein sequence ID" value="MBA0087878.1"/>
    <property type="molecule type" value="Genomic_DNA"/>
</dbReference>
<dbReference type="CDD" id="cd00143">
    <property type="entry name" value="PP2Cc"/>
    <property type="match status" value="1"/>
</dbReference>
<dbReference type="GO" id="GO:0004722">
    <property type="term" value="F:protein serine/threonine phosphatase activity"/>
    <property type="evidence" value="ECO:0007669"/>
    <property type="project" value="InterPro"/>
</dbReference>
<dbReference type="SUPFAM" id="SSF81606">
    <property type="entry name" value="PP2C-like"/>
    <property type="match status" value="1"/>
</dbReference>
<organism evidence="2 3">
    <name type="scientific">Candidatus Acidiferrum panamense</name>
    <dbReference type="NCBI Taxonomy" id="2741543"/>
    <lineage>
        <taxon>Bacteria</taxon>
        <taxon>Pseudomonadati</taxon>
        <taxon>Acidobacteriota</taxon>
        <taxon>Terriglobia</taxon>
        <taxon>Candidatus Acidiferrales</taxon>
        <taxon>Candidatus Acidiferrum</taxon>
    </lineage>
</organism>
<feature type="domain" description="PPM-type phosphatase" evidence="1">
    <location>
        <begin position="4"/>
        <end position="251"/>
    </location>
</feature>
<reference evidence="2" key="1">
    <citation type="submission" date="2020-06" db="EMBL/GenBank/DDBJ databases">
        <title>Legume-microbial interactions unlock mineral nutrients during tropical forest succession.</title>
        <authorList>
            <person name="Epihov D.Z."/>
        </authorList>
    </citation>
    <scope>NUCLEOTIDE SEQUENCE [LARGE SCALE GENOMIC DNA]</scope>
    <source>
        <strain evidence="2">Pan2503</strain>
    </source>
</reference>
<dbReference type="Proteomes" id="UP000567293">
    <property type="component" value="Unassembled WGS sequence"/>
</dbReference>
<accession>A0A7V8NUW0</accession>
<dbReference type="InterPro" id="IPR015655">
    <property type="entry name" value="PP2C"/>
</dbReference>
<evidence type="ECO:0000313" key="2">
    <source>
        <dbReference type="EMBL" id="MBA0087878.1"/>
    </source>
</evidence>
<dbReference type="NCBIfam" id="NF033484">
    <property type="entry name" value="Stp1_PP2C_phos"/>
    <property type="match status" value="1"/>
</dbReference>
<name>A0A7V8NUW0_9BACT</name>
<evidence type="ECO:0000259" key="1">
    <source>
        <dbReference type="PROSITE" id="PS51746"/>
    </source>
</evidence>